<evidence type="ECO:0000256" key="4">
    <source>
        <dbReference type="SAM" id="SignalP"/>
    </source>
</evidence>
<keyword evidence="1" id="KW-0479">Metal-binding</keyword>
<dbReference type="PANTHER" id="PTHR43344">
    <property type="entry name" value="PHOSPHOSERINE PHOSPHATASE"/>
    <property type="match status" value="1"/>
</dbReference>
<comment type="caution">
    <text evidence="5">The sequence shown here is derived from an EMBL/GenBank/DDBJ whole genome shotgun (WGS) entry which is preliminary data.</text>
</comment>
<dbReference type="GO" id="GO:0046872">
    <property type="term" value="F:metal ion binding"/>
    <property type="evidence" value="ECO:0007669"/>
    <property type="project" value="UniProtKB-KW"/>
</dbReference>
<evidence type="ECO:0000256" key="2">
    <source>
        <dbReference type="ARBA" id="ARBA00022801"/>
    </source>
</evidence>
<keyword evidence="4" id="KW-0732">Signal</keyword>
<dbReference type="PANTHER" id="PTHR43344:SF13">
    <property type="entry name" value="PHOSPHATASE RV3661-RELATED"/>
    <property type="match status" value="1"/>
</dbReference>
<dbReference type="InterPro" id="IPR036412">
    <property type="entry name" value="HAD-like_sf"/>
</dbReference>
<dbReference type="GO" id="GO:0016787">
    <property type="term" value="F:hydrolase activity"/>
    <property type="evidence" value="ECO:0007669"/>
    <property type="project" value="UniProtKB-KW"/>
</dbReference>
<dbReference type="Pfam" id="PF12710">
    <property type="entry name" value="HAD"/>
    <property type="match status" value="1"/>
</dbReference>
<accession>A0A494Y8H6</accession>
<keyword evidence="3" id="KW-0460">Magnesium</keyword>
<evidence type="ECO:0000313" key="5">
    <source>
        <dbReference type="EMBL" id="RKP58686.1"/>
    </source>
</evidence>
<name>A0A494Y8H6_9BURK</name>
<keyword evidence="6" id="KW-1185">Reference proteome</keyword>
<dbReference type="Proteomes" id="UP000270342">
    <property type="component" value="Unassembled WGS sequence"/>
</dbReference>
<proteinExistence type="predicted"/>
<dbReference type="EMBL" id="RBZU01000001">
    <property type="protein sequence ID" value="RKP58686.1"/>
    <property type="molecule type" value="Genomic_DNA"/>
</dbReference>
<reference evidence="5 6" key="1">
    <citation type="submission" date="2018-10" db="EMBL/GenBank/DDBJ databases">
        <title>Robbsia sp. DHC34, isolated from soil.</title>
        <authorList>
            <person name="Gao Z.-H."/>
            <person name="Qiu L.-H."/>
        </authorList>
    </citation>
    <scope>NUCLEOTIDE SEQUENCE [LARGE SCALE GENOMIC DNA]</scope>
    <source>
        <strain evidence="5 6">DHC34</strain>
    </source>
</reference>
<evidence type="ECO:0000313" key="6">
    <source>
        <dbReference type="Proteomes" id="UP000270342"/>
    </source>
</evidence>
<feature type="signal peptide" evidence="4">
    <location>
        <begin position="1"/>
        <end position="39"/>
    </location>
</feature>
<organism evidence="5 6">
    <name type="scientific">Pararobbsia silviterrae</name>
    <dbReference type="NCBI Taxonomy" id="1792498"/>
    <lineage>
        <taxon>Bacteria</taxon>
        <taxon>Pseudomonadati</taxon>
        <taxon>Pseudomonadota</taxon>
        <taxon>Betaproteobacteria</taxon>
        <taxon>Burkholderiales</taxon>
        <taxon>Burkholderiaceae</taxon>
        <taxon>Pararobbsia</taxon>
    </lineage>
</organism>
<dbReference type="AlphaFoldDB" id="A0A494Y8H6"/>
<dbReference type="OrthoDB" id="9799365at2"/>
<sequence>MHRLVSPTRAHRVILRLRRCTGSFVAGACFALSLNISHAASTATMPETPAVASSALSNVPAARVLPAWQNGAARDALLAFVADVTREGSPDYVAPEARIAVFDNDGTLWSEAPLPFQIAFMIDQLKAHASEHPEWADNPAFKALLAHDRAAMAQHKKALLDLLSAANSGMTTDEYDASIQKWLANSRHPTLDRPYTELVYQPQLELLDYLRAHGFTIWIVSGGTSEFMRVWTERAYGIAPDHIVGTQEKLRYEVRDGRSVLVREPGFDFFDDGAGKPVGIFRAIGRRPILAFGNSDGDREMLEYTTSGPGKTLALLVHHDDGAREFAYDKDSEFARLDKALDEAATRGWIVVSMKRDWKTIYPAQKADGTR</sequence>
<dbReference type="SUPFAM" id="SSF56784">
    <property type="entry name" value="HAD-like"/>
    <property type="match status" value="1"/>
</dbReference>
<dbReference type="InterPro" id="IPR050582">
    <property type="entry name" value="HAD-like_SerB"/>
</dbReference>
<protein>
    <submittedName>
        <fullName evidence="5">Haloacid dehalogenase-like hydrolase</fullName>
    </submittedName>
</protein>
<dbReference type="Gene3D" id="3.40.50.1000">
    <property type="entry name" value="HAD superfamily/HAD-like"/>
    <property type="match status" value="1"/>
</dbReference>
<evidence type="ECO:0000256" key="1">
    <source>
        <dbReference type="ARBA" id="ARBA00022723"/>
    </source>
</evidence>
<keyword evidence="2 5" id="KW-0378">Hydrolase</keyword>
<dbReference type="InterPro" id="IPR023214">
    <property type="entry name" value="HAD_sf"/>
</dbReference>
<feature type="chain" id="PRO_5019859480" evidence="4">
    <location>
        <begin position="40"/>
        <end position="371"/>
    </location>
</feature>
<gene>
    <name evidence="5" type="ORF">D7S86_01730</name>
</gene>
<evidence type="ECO:0000256" key="3">
    <source>
        <dbReference type="ARBA" id="ARBA00022842"/>
    </source>
</evidence>